<feature type="domain" description="RING-type" evidence="7">
    <location>
        <begin position="133"/>
        <end position="187"/>
    </location>
</feature>
<comment type="caution">
    <text evidence="9">The sequence shown here is derived from an EMBL/GenBank/DDBJ whole genome shotgun (WGS) entry which is preliminary data.</text>
</comment>
<dbReference type="GeneID" id="77732762"/>
<evidence type="ECO:0000256" key="1">
    <source>
        <dbReference type="ARBA" id="ARBA00022723"/>
    </source>
</evidence>
<proteinExistence type="predicted"/>
<evidence type="ECO:0008006" key="11">
    <source>
        <dbReference type="Google" id="ProtNLM"/>
    </source>
</evidence>
<organism evidence="9 10">
    <name type="scientific">Dioszegia hungarica</name>
    <dbReference type="NCBI Taxonomy" id="4972"/>
    <lineage>
        <taxon>Eukaryota</taxon>
        <taxon>Fungi</taxon>
        <taxon>Dikarya</taxon>
        <taxon>Basidiomycota</taxon>
        <taxon>Agaricomycotina</taxon>
        <taxon>Tremellomycetes</taxon>
        <taxon>Tremellales</taxon>
        <taxon>Bulleribasidiaceae</taxon>
        <taxon>Dioszegia</taxon>
    </lineage>
</organism>
<protein>
    <recommendedName>
        <fullName evidence="11">RING-CH-type domain-containing protein</fullName>
    </recommendedName>
</protein>
<keyword evidence="10" id="KW-1185">Reference proteome</keyword>
<dbReference type="RefSeq" id="XP_052946760.1">
    <property type="nucleotide sequence ID" value="XM_053093557.1"/>
</dbReference>
<feature type="transmembrane region" description="Helical" evidence="6">
    <location>
        <begin position="328"/>
        <end position="351"/>
    </location>
</feature>
<dbReference type="PROSITE" id="PS50089">
    <property type="entry name" value="ZF_RING_2"/>
    <property type="match status" value="1"/>
</dbReference>
<keyword evidence="6" id="KW-0472">Membrane</keyword>
<keyword evidence="2 4" id="KW-0863">Zinc-finger</keyword>
<dbReference type="PANTHER" id="PTHR46347">
    <property type="entry name" value="RING/FYVE/PHD ZINC FINGER SUPERFAMILY PROTEIN"/>
    <property type="match status" value="1"/>
</dbReference>
<reference evidence="9" key="1">
    <citation type="journal article" date="2022" name="G3 (Bethesda)">
        <title>High quality genome of the basidiomycete yeast Dioszegia hungarica PDD-24b-2 isolated from cloud water.</title>
        <authorList>
            <person name="Jarrige D."/>
            <person name="Haridas S."/>
            <person name="Bleykasten-Grosshans C."/>
            <person name="Joly M."/>
            <person name="Nadalig T."/>
            <person name="Sancelme M."/>
            <person name="Vuilleumier S."/>
            <person name="Grigoriev I.V."/>
            <person name="Amato P."/>
            <person name="Bringel F."/>
        </authorList>
    </citation>
    <scope>NUCLEOTIDE SEQUENCE</scope>
    <source>
        <strain evidence="9">PDD-24b-2</strain>
    </source>
</reference>
<dbReference type="AlphaFoldDB" id="A0AA38H9T4"/>
<accession>A0AA38H9T4</accession>
<keyword evidence="1" id="KW-0479">Metal-binding</keyword>
<keyword evidence="3" id="KW-0862">Zinc</keyword>
<evidence type="ECO:0000256" key="6">
    <source>
        <dbReference type="SAM" id="Phobius"/>
    </source>
</evidence>
<dbReference type="Pfam" id="PF12906">
    <property type="entry name" value="RINGv"/>
    <property type="match status" value="1"/>
</dbReference>
<feature type="compositionally biased region" description="Basic and acidic residues" evidence="5">
    <location>
        <begin position="80"/>
        <end position="93"/>
    </location>
</feature>
<keyword evidence="6" id="KW-0812">Transmembrane</keyword>
<dbReference type="PANTHER" id="PTHR46347:SF1">
    <property type="entry name" value="RING_FYVE_PHD ZINC FINGER SUPERFAMILY PROTEIN"/>
    <property type="match status" value="1"/>
</dbReference>
<evidence type="ECO:0000256" key="3">
    <source>
        <dbReference type="ARBA" id="ARBA00022833"/>
    </source>
</evidence>
<feature type="domain" description="RING-CH-type" evidence="8">
    <location>
        <begin position="125"/>
        <end position="193"/>
    </location>
</feature>
<dbReference type="SUPFAM" id="SSF57850">
    <property type="entry name" value="RING/U-box"/>
    <property type="match status" value="1"/>
</dbReference>
<dbReference type="PROSITE" id="PS51292">
    <property type="entry name" value="ZF_RING_CH"/>
    <property type="match status" value="1"/>
</dbReference>
<feature type="region of interest" description="Disordered" evidence="5">
    <location>
        <begin position="1"/>
        <end position="54"/>
    </location>
</feature>
<evidence type="ECO:0000259" key="7">
    <source>
        <dbReference type="PROSITE" id="PS50089"/>
    </source>
</evidence>
<evidence type="ECO:0000256" key="2">
    <source>
        <dbReference type="ARBA" id="ARBA00022771"/>
    </source>
</evidence>
<dbReference type="GO" id="GO:0008270">
    <property type="term" value="F:zinc ion binding"/>
    <property type="evidence" value="ECO:0007669"/>
    <property type="project" value="UniProtKB-KW"/>
</dbReference>
<evidence type="ECO:0000313" key="10">
    <source>
        <dbReference type="Proteomes" id="UP001164286"/>
    </source>
</evidence>
<feature type="region of interest" description="Disordered" evidence="5">
    <location>
        <begin position="72"/>
        <end position="100"/>
    </location>
</feature>
<evidence type="ECO:0000313" key="9">
    <source>
        <dbReference type="EMBL" id="KAI9636983.1"/>
    </source>
</evidence>
<dbReference type="EMBL" id="JAKWFO010000005">
    <property type="protein sequence ID" value="KAI9636983.1"/>
    <property type="molecule type" value="Genomic_DNA"/>
</dbReference>
<dbReference type="InterPro" id="IPR001841">
    <property type="entry name" value="Znf_RING"/>
</dbReference>
<gene>
    <name evidence="9" type="ORF">MKK02DRAFT_45692</name>
</gene>
<evidence type="ECO:0000256" key="4">
    <source>
        <dbReference type="PROSITE-ProRule" id="PRU00175"/>
    </source>
</evidence>
<dbReference type="Gene3D" id="3.30.40.10">
    <property type="entry name" value="Zinc/RING finger domain, C3HC4 (zinc finger)"/>
    <property type="match status" value="1"/>
</dbReference>
<feature type="transmembrane region" description="Helical" evidence="6">
    <location>
        <begin position="206"/>
        <end position="230"/>
    </location>
</feature>
<evidence type="ECO:0000259" key="8">
    <source>
        <dbReference type="PROSITE" id="PS51292"/>
    </source>
</evidence>
<dbReference type="CDD" id="cd16495">
    <property type="entry name" value="RING_CH-C4HC3_MARCH"/>
    <property type="match status" value="1"/>
</dbReference>
<name>A0AA38H9T4_9TREE</name>
<dbReference type="Proteomes" id="UP001164286">
    <property type="component" value="Unassembled WGS sequence"/>
</dbReference>
<dbReference type="InterPro" id="IPR013083">
    <property type="entry name" value="Znf_RING/FYVE/PHD"/>
</dbReference>
<evidence type="ECO:0000256" key="5">
    <source>
        <dbReference type="SAM" id="MobiDB-lite"/>
    </source>
</evidence>
<keyword evidence="6" id="KW-1133">Transmembrane helix</keyword>
<feature type="transmembrane region" description="Helical" evidence="6">
    <location>
        <begin position="380"/>
        <end position="401"/>
    </location>
</feature>
<dbReference type="InterPro" id="IPR011016">
    <property type="entry name" value="Znf_RING-CH"/>
</dbReference>
<dbReference type="SMART" id="SM00744">
    <property type="entry name" value="RINGv"/>
    <property type="match status" value="1"/>
</dbReference>
<sequence>MSRNRPAPLFSLPNEPYLRRPFHRRSPSTSDDELYVDRSLPASPTFEAEAAPGPSRAYRFAVEEEEVLRHASQAFQQPLERQDTPEWAEVKADPEEEEDLREIQAEDGDYAGVDAQPQLEEEDDEEPPDERQCRICFSGQEEEDTMGRLISPCLCSGSMRYVHVQCINAWRGTGTNAKAFMECPQCKHRYTLRRTLISGLASSRPILLLISTLLFIGLSLLAGHILHSFLLRSSPSTISRGKAVLRTPKRSYTSSIFDIFQEDWDTFDNGVIIVGGGGGALVWDVVLGSIQTFTDVANRLLLRRDGFFSELGAPEWVGMIAFALGIRFLLGLAVLGSLSFLSLLLSLSLFAPLQLANGLRGTGIFTRRRGNGNGNGGTPAGQIMIVLFVLIGAANTLVKVYRLNERITQRLLMYVETQILEVNPAERRGRARERRRKWYVIWWKEGRWARREGWEEVRVRLWMGAREGLGPVWERMWTGRGGAPNAIGVEG</sequence>